<dbReference type="InterPro" id="IPR050276">
    <property type="entry name" value="MshD_Acetyltransferase"/>
</dbReference>
<sequence>MDFIFNQIEIKDKNIVLELFKKTAEKINKMNIDHWQYWKNPPLEKIKWVEEGIANNEFFFISTPNKENLGMVRILEKDLLYWGKQHSKARYIHSLVIKEEFNGKGIGTKVINKIGERAKREGYNFLRLDADSKNSKLCGYYEKIGFKKVGMKTLPLSVNTLYEKELI</sequence>
<feature type="domain" description="N-acetyltransferase" evidence="1">
    <location>
        <begin position="14"/>
        <end position="167"/>
    </location>
</feature>
<reference evidence="2 3" key="1">
    <citation type="submission" date="2019-06" db="EMBL/GenBank/DDBJ databases">
        <authorList>
            <person name="Meng X."/>
        </authorList>
    </citation>
    <scope>NUCLEOTIDE SEQUENCE [LARGE SCALE GENOMIC DNA]</scope>
    <source>
        <strain evidence="2 3">M625</strain>
    </source>
</reference>
<organism evidence="2 3">
    <name type="scientific">Aquimarina algicola</name>
    <dbReference type="NCBI Taxonomy" id="2589995"/>
    <lineage>
        <taxon>Bacteria</taxon>
        <taxon>Pseudomonadati</taxon>
        <taxon>Bacteroidota</taxon>
        <taxon>Flavobacteriia</taxon>
        <taxon>Flavobacteriales</taxon>
        <taxon>Flavobacteriaceae</taxon>
        <taxon>Aquimarina</taxon>
    </lineage>
</organism>
<dbReference type="PANTHER" id="PTHR43617:SF34">
    <property type="entry name" value="PUTATIVE-RELATED"/>
    <property type="match status" value="1"/>
</dbReference>
<dbReference type="Proteomes" id="UP000315540">
    <property type="component" value="Unassembled WGS sequence"/>
</dbReference>
<accession>A0A504JMG0</accession>
<dbReference type="EMBL" id="VFWZ01000002">
    <property type="protein sequence ID" value="TPN87600.1"/>
    <property type="molecule type" value="Genomic_DNA"/>
</dbReference>
<dbReference type="CDD" id="cd04301">
    <property type="entry name" value="NAT_SF"/>
    <property type="match status" value="1"/>
</dbReference>
<dbReference type="AlphaFoldDB" id="A0A504JMG0"/>
<dbReference type="GO" id="GO:0016747">
    <property type="term" value="F:acyltransferase activity, transferring groups other than amino-acyl groups"/>
    <property type="evidence" value="ECO:0007669"/>
    <property type="project" value="InterPro"/>
</dbReference>
<dbReference type="Gene3D" id="3.40.630.30">
    <property type="match status" value="1"/>
</dbReference>
<dbReference type="InterPro" id="IPR016181">
    <property type="entry name" value="Acyl_CoA_acyltransferase"/>
</dbReference>
<gene>
    <name evidence="2" type="ORF">FHK87_08440</name>
</gene>
<evidence type="ECO:0000313" key="3">
    <source>
        <dbReference type="Proteomes" id="UP000315540"/>
    </source>
</evidence>
<keyword evidence="3" id="KW-1185">Reference proteome</keyword>
<dbReference type="RefSeq" id="WP_140592241.1">
    <property type="nucleotide sequence ID" value="NZ_VFWZ01000002.1"/>
</dbReference>
<evidence type="ECO:0000259" key="1">
    <source>
        <dbReference type="PROSITE" id="PS51186"/>
    </source>
</evidence>
<comment type="caution">
    <text evidence="2">The sequence shown here is derived from an EMBL/GenBank/DDBJ whole genome shotgun (WGS) entry which is preliminary data.</text>
</comment>
<name>A0A504JMG0_9FLAO</name>
<dbReference type="OrthoDB" id="1188001at2"/>
<protein>
    <submittedName>
        <fullName evidence="2">GNAT family N-acetyltransferase</fullName>
    </submittedName>
</protein>
<proteinExistence type="predicted"/>
<dbReference type="Pfam" id="PF00583">
    <property type="entry name" value="Acetyltransf_1"/>
    <property type="match status" value="1"/>
</dbReference>
<dbReference type="SUPFAM" id="SSF55729">
    <property type="entry name" value="Acyl-CoA N-acyltransferases (Nat)"/>
    <property type="match status" value="1"/>
</dbReference>
<keyword evidence="2" id="KW-0808">Transferase</keyword>
<dbReference type="InterPro" id="IPR000182">
    <property type="entry name" value="GNAT_dom"/>
</dbReference>
<dbReference type="PROSITE" id="PS51186">
    <property type="entry name" value="GNAT"/>
    <property type="match status" value="1"/>
</dbReference>
<dbReference type="PANTHER" id="PTHR43617">
    <property type="entry name" value="L-AMINO ACID N-ACETYLTRANSFERASE"/>
    <property type="match status" value="1"/>
</dbReference>
<evidence type="ECO:0000313" key="2">
    <source>
        <dbReference type="EMBL" id="TPN87600.1"/>
    </source>
</evidence>